<dbReference type="EMBL" id="DVJP01000080">
    <property type="protein sequence ID" value="HIS77609.1"/>
    <property type="molecule type" value="Genomic_DNA"/>
</dbReference>
<feature type="binding site" evidence="6">
    <location>
        <position position="54"/>
    </location>
    <ligand>
        <name>substrate</name>
    </ligand>
</feature>
<dbReference type="SMART" id="SM00870">
    <property type="entry name" value="Asparaginase"/>
    <property type="match status" value="1"/>
</dbReference>
<name>A0A9D1FQ16_9FIRM</name>
<dbReference type="PIRSF" id="PIRSF500176">
    <property type="entry name" value="L_ASNase"/>
    <property type="match status" value="1"/>
</dbReference>
<dbReference type="InterPro" id="IPR027474">
    <property type="entry name" value="L-asparaginase_N"/>
</dbReference>
<comment type="similarity">
    <text evidence="1">Belongs to the asparaginase 1 family.</text>
</comment>
<dbReference type="InterPro" id="IPR027475">
    <property type="entry name" value="Asparaginase/glutaminase_AS2"/>
</dbReference>
<dbReference type="FunFam" id="3.40.50.1170:FF:000001">
    <property type="entry name" value="L-asparaginase 2"/>
    <property type="match status" value="1"/>
</dbReference>
<dbReference type="InterPro" id="IPR027473">
    <property type="entry name" value="L-asparaginase_C"/>
</dbReference>
<feature type="active site" evidence="8">
    <location>
        <position position="85"/>
    </location>
</feature>
<dbReference type="PIRSF" id="PIRSF001220">
    <property type="entry name" value="L-ASNase_gatD"/>
    <property type="match status" value="1"/>
</dbReference>
<dbReference type="InterPro" id="IPR006033">
    <property type="entry name" value="AsnA_fam"/>
</dbReference>
<evidence type="ECO:0000313" key="11">
    <source>
        <dbReference type="EMBL" id="HIS77609.1"/>
    </source>
</evidence>
<evidence type="ECO:0000256" key="7">
    <source>
        <dbReference type="PROSITE-ProRule" id="PRU10099"/>
    </source>
</evidence>
<evidence type="ECO:0000256" key="8">
    <source>
        <dbReference type="PROSITE-ProRule" id="PRU10100"/>
    </source>
</evidence>
<comment type="caution">
    <text evidence="11">The sequence shown here is derived from an EMBL/GenBank/DDBJ whole genome shotgun (WGS) entry which is preliminary data.</text>
</comment>
<feature type="active site" description="O-isoaspartyl threonine intermediate" evidence="5">
    <location>
        <position position="12"/>
    </location>
</feature>
<evidence type="ECO:0000259" key="9">
    <source>
        <dbReference type="Pfam" id="PF00710"/>
    </source>
</evidence>
<reference evidence="11" key="1">
    <citation type="submission" date="2020-10" db="EMBL/GenBank/DDBJ databases">
        <authorList>
            <person name="Gilroy R."/>
        </authorList>
    </citation>
    <scope>NUCLEOTIDE SEQUENCE</scope>
    <source>
        <strain evidence="11">CHK199-13235</strain>
    </source>
</reference>
<dbReference type="InterPro" id="IPR020827">
    <property type="entry name" value="Asparaginase/glutaminase_AS1"/>
</dbReference>
<dbReference type="Pfam" id="PF00710">
    <property type="entry name" value="Asparaginase"/>
    <property type="match status" value="1"/>
</dbReference>
<feature type="domain" description="Asparaginase/glutaminase C-terminal" evidence="10">
    <location>
        <begin position="203"/>
        <end position="319"/>
    </location>
</feature>
<proteinExistence type="inferred from homology"/>
<sequence>MKKILLLTTGGTIASVQGEDGLAPEAAPTAFDRIIREYSHYYEIQSRNILNLDSSNIQSEEWRLIAQSVYEALPDYDGIVITHGTDTMAYTASMLTFMLENLQKPVVFTGSQLPISSPLSDAPGNLATAFAAVDAGLYGVSVAFNHKIIRGCRAVKVRAMGFDAFASVNSPYRGEILASGLEVYDHSAPPEGQTQLNSRLCNDVFLLKLIPGTNPQIFDALAQMPYRGIILEAFGAGGLHFIRRDLSEKIHALVEKGVAVVVCSQCLYDTSDFSIYEVGRKILEAGVIPAGDMTTEAAVTKLMWALGQTKRLDGVREIFERNIAGEIHLA</sequence>
<evidence type="ECO:0000256" key="5">
    <source>
        <dbReference type="PIRSR" id="PIRSR001220-1"/>
    </source>
</evidence>
<dbReference type="InterPro" id="IPR037152">
    <property type="entry name" value="L-asparaginase_N_sf"/>
</dbReference>
<dbReference type="PRINTS" id="PR00139">
    <property type="entry name" value="ASNGLNASE"/>
</dbReference>
<dbReference type="GO" id="GO:0006520">
    <property type="term" value="P:amino acid metabolic process"/>
    <property type="evidence" value="ECO:0007669"/>
    <property type="project" value="InterPro"/>
</dbReference>
<feature type="binding site" evidence="6">
    <location>
        <begin position="85"/>
        <end position="86"/>
    </location>
    <ligand>
        <name>substrate</name>
    </ligand>
</feature>
<dbReference type="Gene3D" id="3.40.50.1170">
    <property type="entry name" value="L-asparaginase, N-terminal domain"/>
    <property type="match status" value="1"/>
</dbReference>
<dbReference type="PANTHER" id="PTHR11707:SF28">
    <property type="entry name" value="60 KDA LYSOPHOSPHOLIPASE"/>
    <property type="match status" value="1"/>
</dbReference>
<dbReference type="InterPro" id="IPR040919">
    <property type="entry name" value="Asparaginase_C"/>
</dbReference>
<evidence type="ECO:0000256" key="2">
    <source>
        <dbReference type="ARBA" id="ARBA00012920"/>
    </source>
</evidence>
<evidence type="ECO:0000256" key="3">
    <source>
        <dbReference type="ARBA" id="ARBA00022801"/>
    </source>
</evidence>
<evidence type="ECO:0000256" key="4">
    <source>
        <dbReference type="ARBA" id="ARBA00049366"/>
    </source>
</evidence>
<comment type="catalytic activity">
    <reaction evidence="4">
        <text>L-asparagine + H2O = L-aspartate + NH4(+)</text>
        <dbReference type="Rhea" id="RHEA:21016"/>
        <dbReference type="ChEBI" id="CHEBI:15377"/>
        <dbReference type="ChEBI" id="CHEBI:28938"/>
        <dbReference type="ChEBI" id="CHEBI:29991"/>
        <dbReference type="ChEBI" id="CHEBI:58048"/>
        <dbReference type="EC" id="3.5.1.1"/>
    </reaction>
</comment>
<dbReference type="SUPFAM" id="SSF53774">
    <property type="entry name" value="Glutaminase/Asparaginase"/>
    <property type="match status" value="1"/>
</dbReference>
<accession>A0A9D1FQ16</accession>
<dbReference type="PANTHER" id="PTHR11707">
    <property type="entry name" value="L-ASPARAGINASE"/>
    <property type="match status" value="1"/>
</dbReference>
<dbReference type="Pfam" id="PF17763">
    <property type="entry name" value="Asparaginase_C"/>
    <property type="match status" value="1"/>
</dbReference>
<reference evidence="11" key="2">
    <citation type="journal article" date="2021" name="PeerJ">
        <title>Extensive microbial diversity within the chicken gut microbiome revealed by metagenomics and culture.</title>
        <authorList>
            <person name="Gilroy R."/>
            <person name="Ravi A."/>
            <person name="Getino M."/>
            <person name="Pursley I."/>
            <person name="Horton D.L."/>
            <person name="Alikhan N.F."/>
            <person name="Baker D."/>
            <person name="Gharbi K."/>
            <person name="Hall N."/>
            <person name="Watson M."/>
            <person name="Adriaenssens E.M."/>
            <person name="Foster-Nyarko E."/>
            <person name="Jarju S."/>
            <person name="Secka A."/>
            <person name="Antonio M."/>
            <person name="Oren A."/>
            <person name="Chaudhuri R.R."/>
            <person name="La Ragione R."/>
            <person name="Hildebrand F."/>
            <person name="Pallen M.J."/>
        </authorList>
    </citation>
    <scope>NUCLEOTIDE SEQUENCE</scope>
    <source>
        <strain evidence="11">CHK199-13235</strain>
    </source>
</reference>
<dbReference type="PROSITE" id="PS00917">
    <property type="entry name" value="ASN_GLN_ASE_2"/>
    <property type="match status" value="1"/>
</dbReference>
<evidence type="ECO:0000313" key="12">
    <source>
        <dbReference type="Proteomes" id="UP000824002"/>
    </source>
</evidence>
<evidence type="ECO:0000256" key="6">
    <source>
        <dbReference type="PIRSR" id="PIRSR001220-2"/>
    </source>
</evidence>
<dbReference type="GO" id="GO:0004067">
    <property type="term" value="F:asparaginase activity"/>
    <property type="evidence" value="ECO:0007669"/>
    <property type="project" value="UniProtKB-UniRule"/>
</dbReference>
<dbReference type="InterPro" id="IPR006034">
    <property type="entry name" value="Asparaginase/glutaminase-like"/>
</dbReference>
<dbReference type="InterPro" id="IPR036152">
    <property type="entry name" value="Asp/glu_Ase-like_sf"/>
</dbReference>
<dbReference type="EC" id="3.5.1.1" evidence="2"/>
<organism evidence="11 12">
    <name type="scientific">Candidatus Merdivicinus excrementipullorum</name>
    <dbReference type="NCBI Taxonomy" id="2840867"/>
    <lineage>
        <taxon>Bacteria</taxon>
        <taxon>Bacillati</taxon>
        <taxon>Bacillota</taxon>
        <taxon>Clostridia</taxon>
        <taxon>Eubacteriales</taxon>
        <taxon>Oscillospiraceae</taxon>
        <taxon>Oscillospiraceae incertae sedis</taxon>
        <taxon>Candidatus Merdivicinus</taxon>
    </lineage>
</organism>
<dbReference type="InterPro" id="IPR041725">
    <property type="entry name" value="L-asparaginase_I"/>
</dbReference>
<gene>
    <name evidence="11" type="ORF">IAB51_12555</name>
</gene>
<dbReference type="PROSITE" id="PS00144">
    <property type="entry name" value="ASN_GLN_ASE_1"/>
    <property type="match status" value="1"/>
</dbReference>
<feature type="domain" description="L-asparaginase N-terminal" evidence="9">
    <location>
        <begin position="3"/>
        <end position="186"/>
    </location>
</feature>
<protein>
    <recommendedName>
        <fullName evidence="2">asparaginase</fullName>
        <ecNumber evidence="2">3.5.1.1</ecNumber>
    </recommendedName>
</protein>
<dbReference type="Gene3D" id="3.40.50.40">
    <property type="match status" value="1"/>
</dbReference>
<dbReference type="PROSITE" id="PS51732">
    <property type="entry name" value="ASN_GLN_ASE_3"/>
    <property type="match status" value="1"/>
</dbReference>
<evidence type="ECO:0000259" key="10">
    <source>
        <dbReference type="Pfam" id="PF17763"/>
    </source>
</evidence>
<feature type="active site" evidence="7">
    <location>
        <position position="12"/>
    </location>
</feature>
<dbReference type="SFLD" id="SFLDS00057">
    <property type="entry name" value="Glutaminase/Asparaginase"/>
    <property type="match status" value="1"/>
</dbReference>
<keyword evidence="3" id="KW-0378">Hydrolase</keyword>
<dbReference type="AlphaFoldDB" id="A0A9D1FQ16"/>
<dbReference type="NCBIfam" id="TIGR00519">
    <property type="entry name" value="asnASE_I"/>
    <property type="match status" value="1"/>
</dbReference>
<evidence type="ECO:0000256" key="1">
    <source>
        <dbReference type="ARBA" id="ARBA00010518"/>
    </source>
</evidence>
<dbReference type="Proteomes" id="UP000824002">
    <property type="component" value="Unassembled WGS sequence"/>
</dbReference>
<dbReference type="CDD" id="cd08963">
    <property type="entry name" value="L-asparaginase_I"/>
    <property type="match status" value="1"/>
</dbReference>